<dbReference type="SUPFAM" id="SSF51679">
    <property type="entry name" value="Bacterial luciferase-like"/>
    <property type="match status" value="1"/>
</dbReference>
<dbReference type="RefSeq" id="WP_147103398.1">
    <property type="nucleotide sequence ID" value="NZ_BJVJ01000008.1"/>
</dbReference>
<gene>
    <name evidence="6" type="ORF">PSU4_12860</name>
</gene>
<keyword evidence="7" id="KW-1185">Reference proteome</keyword>
<keyword evidence="1" id="KW-0285">Flavoprotein</keyword>
<sequence>MAKPAIGAWLGTTWAPHEVLAVAGEVEAAGFDSVWLADHFMANTGTEEVSDRGNLECFGMLAGLGAAVPRVRLGSLVASITFRHPAVLANIAATVDGIASGRLVLGVGAGWQLNEHAAYGLPLGPVRERIDRFEEGLAVLTGLLRSDSTTVAGEHYTVTGAPIVTRPGAARTPILIGASGEKRMLGVVARYADEWNCWSTPALFAHKSRVLDEHCERIGRDPREIRRSTQAMLEIDGESSGPGNAVVSGSVAQIVDTIGRWTGAGVDEVIVPGIRGTADDGRRLFDRVAADILPQLA</sequence>
<feature type="domain" description="Luciferase-like" evidence="5">
    <location>
        <begin position="4"/>
        <end position="233"/>
    </location>
</feature>
<accession>A0A511DC15</accession>
<dbReference type="InterPro" id="IPR036661">
    <property type="entry name" value="Luciferase-like_sf"/>
</dbReference>
<keyword evidence="2" id="KW-0288">FMN</keyword>
<evidence type="ECO:0000256" key="1">
    <source>
        <dbReference type="ARBA" id="ARBA00022630"/>
    </source>
</evidence>
<dbReference type="PANTHER" id="PTHR42847">
    <property type="entry name" value="ALKANESULFONATE MONOOXYGENASE"/>
    <property type="match status" value="1"/>
</dbReference>
<comment type="caution">
    <text evidence="6">The sequence shown here is derived from an EMBL/GenBank/DDBJ whole genome shotgun (WGS) entry which is preliminary data.</text>
</comment>
<dbReference type="InterPro" id="IPR050172">
    <property type="entry name" value="SsuD_RutA_monooxygenase"/>
</dbReference>
<keyword evidence="3" id="KW-0560">Oxidoreductase</keyword>
<protein>
    <recommendedName>
        <fullName evidence="5">Luciferase-like domain-containing protein</fullName>
    </recommendedName>
</protein>
<evidence type="ECO:0000256" key="4">
    <source>
        <dbReference type="ARBA" id="ARBA00023033"/>
    </source>
</evidence>
<dbReference type="InterPro" id="IPR011251">
    <property type="entry name" value="Luciferase-like_dom"/>
</dbReference>
<evidence type="ECO:0000256" key="2">
    <source>
        <dbReference type="ARBA" id="ARBA00022643"/>
    </source>
</evidence>
<name>A0A511DC15_9PSEU</name>
<dbReference type="OrthoDB" id="143323at2"/>
<dbReference type="GO" id="GO:0046306">
    <property type="term" value="P:alkanesulfonate catabolic process"/>
    <property type="evidence" value="ECO:0007669"/>
    <property type="project" value="TreeGrafter"/>
</dbReference>
<dbReference type="GO" id="GO:0008726">
    <property type="term" value="F:alkanesulfonate monooxygenase activity"/>
    <property type="evidence" value="ECO:0007669"/>
    <property type="project" value="TreeGrafter"/>
</dbReference>
<dbReference type="PANTHER" id="PTHR42847:SF4">
    <property type="entry name" value="ALKANESULFONATE MONOOXYGENASE-RELATED"/>
    <property type="match status" value="1"/>
</dbReference>
<dbReference type="AlphaFoldDB" id="A0A511DC15"/>
<evidence type="ECO:0000256" key="3">
    <source>
        <dbReference type="ARBA" id="ARBA00023002"/>
    </source>
</evidence>
<dbReference type="EMBL" id="BJVJ01000008">
    <property type="protein sequence ID" value="GEL22332.1"/>
    <property type="molecule type" value="Genomic_DNA"/>
</dbReference>
<dbReference type="Proteomes" id="UP000321685">
    <property type="component" value="Unassembled WGS sequence"/>
</dbReference>
<keyword evidence="4" id="KW-0503">Monooxygenase</keyword>
<proteinExistence type="predicted"/>
<evidence type="ECO:0000313" key="7">
    <source>
        <dbReference type="Proteomes" id="UP000321685"/>
    </source>
</evidence>
<dbReference type="Gene3D" id="3.20.20.30">
    <property type="entry name" value="Luciferase-like domain"/>
    <property type="match status" value="1"/>
</dbReference>
<reference evidence="6 7" key="1">
    <citation type="submission" date="2019-07" db="EMBL/GenBank/DDBJ databases">
        <title>Whole genome shotgun sequence of Pseudonocardia sulfidoxydans NBRC 16205.</title>
        <authorList>
            <person name="Hosoyama A."/>
            <person name="Uohara A."/>
            <person name="Ohji S."/>
            <person name="Ichikawa N."/>
        </authorList>
    </citation>
    <scope>NUCLEOTIDE SEQUENCE [LARGE SCALE GENOMIC DNA]</scope>
    <source>
        <strain evidence="6 7">NBRC 16205</strain>
    </source>
</reference>
<dbReference type="Pfam" id="PF00296">
    <property type="entry name" value="Bac_luciferase"/>
    <property type="match status" value="1"/>
</dbReference>
<evidence type="ECO:0000313" key="6">
    <source>
        <dbReference type="EMBL" id="GEL22332.1"/>
    </source>
</evidence>
<organism evidence="6 7">
    <name type="scientific">Pseudonocardia sulfidoxydans NBRC 16205</name>
    <dbReference type="NCBI Taxonomy" id="1223511"/>
    <lineage>
        <taxon>Bacteria</taxon>
        <taxon>Bacillati</taxon>
        <taxon>Actinomycetota</taxon>
        <taxon>Actinomycetes</taxon>
        <taxon>Pseudonocardiales</taxon>
        <taxon>Pseudonocardiaceae</taxon>
        <taxon>Pseudonocardia</taxon>
    </lineage>
</organism>
<evidence type="ECO:0000259" key="5">
    <source>
        <dbReference type="Pfam" id="PF00296"/>
    </source>
</evidence>